<evidence type="ECO:0000313" key="3">
    <source>
        <dbReference type="Proteomes" id="UP000507470"/>
    </source>
</evidence>
<keyword evidence="3" id="KW-1185">Reference proteome</keyword>
<evidence type="ECO:0000313" key="2">
    <source>
        <dbReference type="EMBL" id="CAC5375222.1"/>
    </source>
</evidence>
<dbReference type="EMBL" id="CACVKT020002126">
    <property type="protein sequence ID" value="CAC5375222.1"/>
    <property type="molecule type" value="Genomic_DNA"/>
</dbReference>
<evidence type="ECO:0000256" key="1">
    <source>
        <dbReference type="SAM" id="MobiDB-lite"/>
    </source>
</evidence>
<organism evidence="2 3">
    <name type="scientific">Mytilus coruscus</name>
    <name type="common">Sea mussel</name>
    <dbReference type="NCBI Taxonomy" id="42192"/>
    <lineage>
        <taxon>Eukaryota</taxon>
        <taxon>Metazoa</taxon>
        <taxon>Spiralia</taxon>
        <taxon>Lophotrochozoa</taxon>
        <taxon>Mollusca</taxon>
        <taxon>Bivalvia</taxon>
        <taxon>Autobranchia</taxon>
        <taxon>Pteriomorphia</taxon>
        <taxon>Mytilida</taxon>
        <taxon>Mytiloidea</taxon>
        <taxon>Mytilidae</taxon>
        <taxon>Mytilinae</taxon>
        <taxon>Mytilus</taxon>
    </lineage>
</organism>
<proteinExistence type="predicted"/>
<dbReference type="AlphaFoldDB" id="A0A6J8AXT8"/>
<feature type="region of interest" description="Disordered" evidence="1">
    <location>
        <begin position="86"/>
        <end position="105"/>
    </location>
</feature>
<dbReference type="Proteomes" id="UP000507470">
    <property type="component" value="Unassembled WGS sequence"/>
</dbReference>
<sequence length="182" mass="19993">MLFNFSESGLSIIEGLDEDGIVDENVGAEFADEVGTEINVYVADTEINSSGTQIHPNSKDSAMQTPPPVERYKQSTLDVKTSLNPTLRKKGKSRGNGSQHQKCNRNYNNNNILVIESSLLKSINAKDLINTSVSTTRGARIVDIINIVNDKNIRQYKSIIVHIGANDISNGVTLNLINHEKL</sequence>
<reference evidence="2 3" key="1">
    <citation type="submission" date="2020-06" db="EMBL/GenBank/DDBJ databases">
        <authorList>
            <person name="Li R."/>
            <person name="Bekaert M."/>
        </authorList>
    </citation>
    <scope>NUCLEOTIDE SEQUENCE [LARGE SCALE GENOMIC DNA]</scope>
    <source>
        <strain evidence="3">wild</strain>
    </source>
</reference>
<protein>
    <submittedName>
        <fullName evidence="2">Uncharacterized protein</fullName>
    </submittedName>
</protein>
<name>A0A6J8AXT8_MYTCO</name>
<accession>A0A6J8AXT8</accession>
<gene>
    <name evidence="2" type="ORF">MCOR_12308</name>
</gene>